<gene>
    <name evidence="2" type="ORF">PQ472_05080</name>
</gene>
<evidence type="ECO:0000256" key="1">
    <source>
        <dbReference type="SAM" id="MobiDB-lite"/>
    </source>
</evidence>
<protein>
    <submittedName>
        <fullName evidence="2">Uncharacterized protein</fullName>
    </submittedName>
</protein>
<dbReference type="EMBL" id="CP117884">
    <property type="protein sequence ID" value="WDF83610.1"/>
    <property type="molecule type" value="Genomic_DNA"/>
</dbReference>
<name>A0ABY7WTY1_9LACO</name>
<keyword evidence="3" id="KW-1185">Reference proteome</keyword>
<feature type="region of interest" description="Disordered" evidence="1">
    <location>
        <begin position="15"/>
        <end position="43"/>
    </location>
</feature>
<dbReference type="Proteomes" id="UP001220377">
    <property type="component" value="Chromosome"/>
</dbReference>
<reference evidence="2 3" key="1">
    <citation type="submission" date="2023-02" db="EMBL/GenBank/DDBJ databases">
        <title>Genome sequence of Lacticaseibacillus sp. KACC 23028.</title>
        <authorList>
            <person name="Kim S."/>
            <person name="Heo J."/>
            <person name="Kwon S.-W."/>
        </authorList>
    </citation>
    <scope>NUCLEOTIDE SEQUENCE [LARGE SCALE GENOMIC DNA]</scope>
    <source>
        <strain evidence="2 3">KACC 23028</strain>
    </source>
</reference>
<proteinExistence type="predicted"/>
<organism evidence="2 3">
    <name type="scientific">Lacticaseibacillus pabuli</name>
    <dbReference type="NCBI Taxonomy" id="3025672"/>
    <lineage>
        <taxon>Bacteria</taxon>
        <taxon>Bacillati</taxon>
        <taxon>Bacillota</taxon>
        <taxon>Bacilli</taxon>
        <taxon>Lactobacillales</taxon>
        <taxon>Lactobacillaceae</taxon>
        <taxon>Lacticaseibacillus</taxon>
    </lineage>
</organism>
<dbReference type="RefSeq" id="WP_274261878.1">
    <property type="nucleotide sequence ID" value="NZ_CP117884.1"/>
</dbReference>
<accession>A0ABY7WTY1</accession>
<evidence type="ECO:0000313" key="3">
    <source>
        <dbReference type="Proteomes" id="UP001220377"/>
    </source>
</evidence>
<evidence type="ECO:0000313" key="2">
    <source>
        <dbReference type="EMBL" id="WDF83610.1"/>
    </source>
</evidence>
<sequence>MEITFDMIPDEAKQLLSSDEGTDQDSKTELVTDPDTENQVASKIDKDKARDLVTDAASKVVVQVLTETFDDKVAGAESVTDSLKYIMAHQDSLDSADMVDNLIQAVTYAVHDIYGDDAEMNRRLAEWAKTSREADDD</sequence>